<protein>
    <recommendedName>
        <fullName evidence="9">C2H2-type domain-containing protein</fullName>
    </recommendedName>
</protein>
<dbReference type="SUPFAM" id="SSF57667">
    <property type="entry name" value="beta-beta-alpha zinc fingers"/>
    <property type="match status" value="1"/>
</dbReference>
<dbReference type="AlphaFoldDB" id="A0A165JMA0"/>
<keyword evidence="6" id="KW-0539">Nucleus</keyword>
<dbReference type="STRING" id="1314781.A0A165JMA0"/>
<gene>
    <name evidence="10" type="ORF">EXIGLDRAFT_736086</name>
    <name evidence="11" type="ORF">EXIGLDRAFT_766642</name>
</gene>
<dbReference type="SMART" id="SM00355">
    <property type="entry name" value="ZnF_C2H2"/>
    <property type="match status" value="2"/>
</dbReference>
<dbReference type="GO" id="GO:0010468">
    <property type="term" value="P:regulation of gene expression"/>
    <property type="evidence" value="ECO:0007669"/>
    <property type="project" value="TreeGrafter"/>
</dbReference>
<dbReference type="PANTHER" id="PTHR16515:SF49">
    <property type="entry name" value="GASTRULA ZINC FINGER PROTEIN XLCGF49.1-LIKE-RELATED"/>
    <property type="match status" value="1"/>
</dbReference>
<proteinExistence type="predicted"/>
<evidence type="ECO:0000256" key="2">
    <source>
        <dbReference type="ARBA" id="ARBA00022723"/>
    </source>
</evidence>
<keyword evidence="2" id="KW-0479">Metal-binding</keyword>
<name>A0A165JMA0_EXIGL</name>
<dbReference type="InterPro" id="IPR036236">
    <property type="entry name" value="Znf_C2H2_sf"/>
</dbReference>
<dbReference type="GO" id="GO:0008270">
    <property type="term" value="F:zinc ion binding"/>
    <property type="evidence" value="ECO:0007669"/>
    <property type="project" value="UniProtKB-KW"/>
</dbReference>
<dbReference type="Proteomes" id="UP000077266">
    <property type="component" value="Unassembled WGS sequence"/>
</dbReference>
<dbReference type="OrthoDB" id="6077919at2759"/>
<feature type="region of interest" description="Disordered" evidence="8">
    <location>
        <begin position="1"/>
        <end position="64"/>
    </location>
</feature>
<comment type="subcellular location">
    <subcellularLocation>
        <location evidence="1">Nucleus</location>
    </subcellularLocation>
</comment>
<dbReference type="EMBL" id="KV425964">
    <property type="protein sequence ID" value="KZV95055.1"/>
    <property type="molecule type" value="Genomic_DNA"/>
</dbReference>
<keyword evidence="5" id="KW-0862">Zinc</keyword>
<dbReference type="PROSITE" id="PS50157">
    <property type="entry name" value="ZINC_FINGER_C2H2_2"/>
    <property type="match status" value="2"/>
</dbReference>
<dbReference type="InterPro" id="IPR050331">
    <property type="entry name" value="Zinc_finger"/>
</dbReference>
<organism evidence="11 12">
    <name type="scientific">Exidia glandulosa HHB12029</name>
    <dbReference type="NCBI Taxonomy" id="1314781"/>
    <lineage>
        <taxon>Eukaryota</taxon>
        <taxon>Fungi</taxon>
        <taxon>Dikarya</taxon>
        <taxon>Basidiomycota</taxon>
        <taxon>Agaricomycotina</taxon>
        <taxon>Agaricomycetes</taxon>
        <taxon>Auriculariales</taxon>
        <taxon>Exidiaceae</taxon>
        <taxon>Exidia</taxon>
    </lineage>
</organism>
<feature type="compositionally biased region" description="Polar residues" evidence="8">
    <location>
        <begin position="41"/>
        <end position="50"/>
    </location>
</feature>
<evidence type="ECO:0000259" key="9">
    <source>
        <dbReference type="PROSITE" id="PS50157"/>
    </source>
</evidence>
<reference evidence="11 12" key="1">
    <citation type="journal article" date="2016" name="Mol. Biol. Evol.">
        <title>Comparative Genomics of Early-Diverging Mushroom-Forming Fungi Provides Insights into the Origins of Lignocellulose Decay Capabilities.</title>
        <authorList>
            <person name="Nagy L.G."/>
            <person name="Riley R."/>
            <person name="Tritt A."/>
            <person name="Adam C."/>
            <person name="Daum C."/>
            <person name="Floudas D."/>
            <person name="Sun H."/>
            <person name="Yadav J.S."/>
            <person name="Pangilinan J."/>
            <person name="Larsson K.H."/>
            <person name="Matsuura K."/>
            <person name="Barry K."/>
            <person name="Labutti K."/>
            <person name="Kuo R."/>
            <person name="Ohm R.A."/>
            <person name="Bhattacharya S.S."/>
            <person name="Shirouzu T."/>
            <person name="Yoshinaga Y."/>
            <person name="Martin F.M."/>
            <person name="Grigoriev I.V."/>
            <person name="Hibbett D.S."/>
        </authorList>
    </citation>
    <scope>NUCLEOTIDE SEQUENCE [LARGE SCALE GENOMIC DNA]</scope>
    <source>
        <strain evidence="11 12">HHB12029</strain>
    </source>
</reference>
<evidence type="ECO:0000313" key="11">
    <source>
        <dbReference type="EMBL" id="KZV95055.1"/>
    </source>
</evidence>
<evidence type="ECO:0000313" key="12">
    <source>
        <dbReference type="Proteomes" id="UP000077266"/>
    </source>
</evidence>
<dbReference type="GO" id="GO:0005634">
    <property type="term" value="C:nucleus"/>
    <property type="evidence" value="ECO:0007669"/>
    <property type="project" value="UniProtKB-SubCell"/>
</dbReference>
<sequence>MDSPPGGGGFAFAPYPHAGLPLRPPGVHYDPPFLGNDFNPPRSSAPPQSVSDHDDGTNPDAMKQRKMHPCHMCHKSFDRPSTLRVHQYVHTLQKEHACALCQRRFSVASNLRRHQKKCGTGEAAVAQAQDVEKAKRPRRKDSEPVWIPGSLKSFRVIGATLKLSMPLLDCTGSVPRHVSEDEQPYLTESWTGIFPGPALKAIFRMDERSGR</sequence>
<feature type="domain" description="C2H2-type" evidence="9">
    <location>
        <begin position="68"/>
        <end position="95"/>
    </location>
</feature>
<evidence type="ECO:0000256" key="7">
    <source>
        <dbReference type="PROSITE-ProRule" id="PRU00042"/>
    </source>
</evidence>
<evidence type="ECO:0000256" key="6">
    <source>
        <dbReference type="ARBA" id="ARBA00023242"/>
    </source>
</evidence>
<evidence type="ECO:0000256" key="8">
    <source>
        <dbReference type="SAM" id="MobiDB-lite"/>
    </source>
</evidence>
<accession>A0A165JMA0</accession>
<dbReference type="PANTHER" id="PTHR16515">
    <property type="entry name" value="PR DOMAIN ZINC FINGER PROTEIN"/>
    <property type="match status" value="1"/>
</dbReference>
<keyword evidence="3" id="KW-0677">Repeat</keyword>
<dbReference type="Pfam" id="PF00096">
    <property type="entry name" value="zf-C2H2"/>
    <property type="match status" value="2"/>
</dbReference>
<evidence type="ECO:0000256" key="5">
    <source>
        <dbReference type="ARBA" id="ARBA00022833"/>
    </source>
</evidence>
<keyword evidence="12" id="KW-1185">Reference proteome</keyword>
<evidence type="ECO:0000313" key="10">
    <source>
        <dbReference type="EMBL" id="KZV95028.1"/>
    </source>
</evidence>
<feature type="domain" description="C2H2-type" evidence="9">
    <location>
        <begin position="96"/>
        <end position="124"/>
    </location>
</feature>
<dbReference type="EMBL" id="KV425964">
    <property type="protein sequence ID" value="KZV95028.1"/>
    <property type="molecule type" value="Genomic_DNA"/>
</dbReference>
<evidence type="ECO:0000256" key="3">
    <source>
        <dbReference type="ARBA" id="ARBA00022737"/>
    </source>
</evidence>
<dbReference type="Gene3D" id="3.30.160.60">
    <property type="entry name" value="Classic Zinc Finger"/>
    <property type="match status" value="2"/>
</dbReference>
<dbReference type="PROSITE" id="PS00028">
    <property type="entry name" value="ZINC_FINGER_C2H2_1"/>
    <property type="match status" value="1"/>
</dbReference>
<feature type="compositionally biased region" description="Gly residues" evidence="8">
    <location>
        <begin position="1"/>
        <end position="10"/>
    </location>
</feature>
<keyword evidence="4 7" id="KW-0863">Zinc-finger</keyword>
<evidence type="ECO:0000256" key="4">
    <source>
        <dbReference type="ARBA" id="ARBA00022771"/>
    </source>
</evidence>
<dbReference type="InterPro" id="IPR013087">
    <property type="entry name" value="Znf_C2H2_type"/>
</dbReference>
<evidence type="ECO:0000256" key="1">
    <source>
        <dbReference type="ARBA" id="ARBA00004123"/>
    </source>
</evidence>